<dbReference type="GO" id="GO:0141153">
    <property type="term" value="F:glycerol-3-phosphate dehydrogenase (NADP+) activity"/>
    <property type="evidence" value="ECO:0007669"/>
    <property type="project" value="RHEA"/>
</dbReference>
<evidence type="ECO:0000259" key="14">
    <source>
        <dbReference type="Pfam" id="PF07479"/>
    </source>
</evidence>
<feature type="binding site" evidence="7">
    <location>
        <position position="131"/>
    </location>
    <ligand>
        <name>sn-glycerol 3-phosphate</name>
        <dbReference type="ChEBI" id="CHEBI:57597"/>
    </ligand>
</feature>
<dbReference type="SUPFAM" id="SSF48179">
    <property type="entry name" value="6-phosphogluconate dehydrogenase C-terminal domain-like"/>
    <property type="match status" value="1"/>
</dbReference>
<comment type="caution">
    <text evidence="15">The sequence shown here is derived from an EMBL/GenBank/DDBJ whole genome shotgun (WGS) entry which is preliminary data.</text>
</comment>
<feature type="binding site" evidence="10">
    <location>
        <position position="133"/>
    </location>
    <ligand>
        <name>NAD(+)</name>
        <dbReference type="ChEBI" id="CHEBI:57540"/>
    </ligand>
</feature>
<feature type="binding site" evidence="7">
    <location>
        <position position="237"/>
    </location>
    <ligand>
        <name>sn-glycerol 3-phosphate</name>
        <dbReference type="ChEBI" id="CHEBI:57597"/>
    </ligand>
</feature>
<evidence type="ECO:0000256" key="2">
    <source>
        <dbReference type="ARBA" id="ARBA00022516"/>
    </source>
</evidence>
<dbReference type="Gene3D" id="3.40.50.720">
    <property type="entry name" value="NAD(P)-binding Rossmann-like Domain"/>
    <property type="match status" value="1"/>
</dbReference>
<keyword evidence="5 7" id="KW-0594">Phospholipid biosynthesis</keyword>
<gene>
    <name evidence="7" type="primary">gpsA</name>
    <name evidence="15" type="ORF">DRV85_11500</name>
</gene>
<keyword evidence="6 7" id="KW-1208">Phospholipid metabolism</keyword>
<evidence type="ECO:0000256" key="10">
    <source>
        <dbReference type="PIRSR" id="PIRSR000114-3"/>
    </source>
</evidence>
<keyword evidence="7 10" id="KW-0520">NAD</keyword>
<feature type="binding site" evidence="7">
    <location>
        <position position="101"/>
    </location>
    <ligand>
        <name>NADPH</name>
        <dbReference type="ChEBI" id="CHEBI:57783"/>
    </ligand>
</feature>
<dbReference type="GO" id="GO:0005975">
    <property type="term" value="P:carbohydrate metabolic process"/>
    <property type="evidence" value="ECO:0007669"/>
    <property type="project" value="InterPro"/>
</dbReference>
<comment type="similarity">
    <text evidence="1 7 11">Belongs to the NAD-dependent glycerol-3-phosphate dehydrogenase family.</text>
</comment>
<feature type="binding site" evidence="7">
    <location>
        <position position="247"/>
    </location>
    <ligand>
        <name>sn-glycerol 3-phosphate</name>
        <dbReference type="ChEBI" id="CHEBI:57597"/>
    </ligand>
</feature>
<feature type="binding site" evidence="7">
    <location>
        <position position="269"/>
    </location>
    <ligand>
        <name>NADPH</name>
        <dbReference type="ChEBI" id="CHEBI:57783"/>
    </ligand>
</feature>
<feature type="binding site" evidence="7">
    <location>
        <position position="11"/>
    </location>
    <ligand>
        <name>NADPH</name>
        <dbReference type="ChEBI" id="CHEBI:57783"/>
    </ligand>
</feature>
<comment type="subcellular location">
    <subcellularLocation>
        <location evidence="7">Cytoplasm</location>
    </subcellularLocation>
</comment>
<feature type="binding site" evidence="7">
    <location>
        <position position="184"/>
    </location>
    <ligand>
        <name>sn-glycerol 3-phosphate</name>
        <dbReference type="ChEBI" id="CHEBI:57597"/>
    </ligand>
</feature>
<keyword evidence="7" id="KW-0963">Cytoplasm</keyword>
<keyword evidence="4 7" id="KW-0443">Lipid metabolism</keyword>
<dbReference type="InterPro" id="IPR011128">
    <property type="entry name" value="G3P_DH_NAD-dep_N"/>
</dbReference>
<feature type="binding site" evidence="9">
    <location>
        <position position="101"/>
    </location>
    <ligand>
        <name>substrate</name>
    </ligand>
</feature>
<feature type="binding site" evidence="10">
    <location>
        <position position="248"/>
    </location>
    <ligand>
        <name>NAD(+)</name>
        <dbReference type="ChEBI" id="CHEBI:57540"/>
    </ligand>
</feature>
<dbReference type="GO" id="GO:0046168">
    <property type="term" value="P:glycerol-3-phosphate catabolic process"/>
    <property type="evidence" value="ECO:0007669"/>
    <property type="project" value="InterPro"/>
</dbReference>
<feature type="binding site" evidence="7">
    <location>
        <position position="249"/>
    </location>
    <ligand>
        <name>sn-glycerol 3-phosphate</name>
        <dbReference type="ChEBI" id="CHEBI:57597"/>
    </ligand>
</feature>
<dbReference type="InterPro" id="IPR013328">
    <property type="entry name" value="6PGD_dom2"/>
</dbReference>
<accession>A0A365U7D7</accession>
<keyword evidence="16" id="KW-1185">Reference proteome</keyword>
<keyword evidence="3 7" id="KW-0560">Oxidoreductase</keyword>
<evidence type="ECO:0000256" key="9">
    <source>
        <dbReference type="PIRSR" id="PIRSR000114-2"/>
    </source>
</evidence>
<dbReference type="NCBIfam" id="NF000942">
    <property type="entry name" value="PRK00094.1-4"/>
    <property type="match status" value="1"/>
</dbReference>
<evidence type="ECO:0000313" key="15">
    <source>
        <dbReference type="EMBL" id="RBI84578.1"/>
    </source>
</evidence>
<evidence type="ECO:0000256" key="3">
    <source>
        <dbReference type="ARBA" id="ARBA00023002"/>
    </source>
</evidence>
<feature type="domain" description="Glycerol-3-phosphate dehydrogenase NAD-dependent N-terminal" evidence="13">
    <location>
        <begin position="3"/>
        <end position="151"/>
    </location>
</feature>
<protein>
    <recommendedName>
        <fullName evidence="7">Glycerol-3-phosphate dehydrogenase [NAD(P)+]</fullName>
        <ecNumber evidence="7">1.1.1.94</ecNumber>
    </recommendedName>
    <alternativeName>
        <fullName evidence="7">NAD(P)(+)-dependent glycerol-3-phosphate dehydrogenase</fullName>
    </alternativeName>
    <alternativeName>
        <fullName evidence="7">NAD(P)H-dependent dihydroxyacetone-phosphate reductase</fullName>
    </alternativeName>
</protein>
<dbReference type="UniPathway" id="UPA00940"/>
<evidence type="ECO:0000256" key="11">
    <source>
        <dbReference type="RuleBase" id="RU000437"/>
    </source>
</evidence>
<dbReference type="AlphaFoldDB" id="A0A365U7D7"/>
<evidence type="ECO:0000259" key="13">
    <source>
        <dbReference type="Pfam" id="PF01210"/>
    </source>
</evidence>
<dbReference type="InterPro" id="IPR008927">
    <property type="entry name" value="6-PGluconate_DH-like_C_sf"/>
</dbReference>
<keyword evidence="7" id="KW-0547">Nucleotide-binding</keyword>
<dbReference type="HAMAP" id="MF_00394">
    <property type="entry name" value="NAD_Glyc3P_dehydrog"/>
    <property type="match status" value="1"/>
</dbReference>
<evidence type="ECO:0000256" key="4">
    <source>
        <dbReference type="ARBA" id="ARBA00023098"/>
    </source>
</evidence>
<dbReference type="PANTHER" id="PTHR11728">
    <property type="entry name" value="GLYCEROL-3-PHOSPHATE DEHYDROGENASE"/>
    <property type="match status" value="1"/>
</dbReference>
<dbReference type="GO" id="GO:0141152">
    <property type="term" value="F:glycerol-3-phosphate dehydrogenase (NAD+) activity"/>
    <property type="evidence" value="ECO:0007669"/>
    <property type="project" value="RHEA"/>
</dbReference>
<comment type="caution">
    <text evidence="7">Lacks conserved residue(s) required for the propagation of feature annotation.</text>
</comment>
<dbReference type="GO" id="GO:0051287">
    <property type="term" value="F:NAD binding"/>
    <property type="evidence" value="ECO:0007669"/>
    <property type="project" value="InterPro"/>
</dbReference>
<evidence type="ECO:0000256" key="12">
    <source>
        <dbReference type="RuleBase" id="RU000439"/>
    </source>
</evidence>
<feature type="binding site" evidence="7">
    <location>
        <position position="101"/>
    </location>
    <ligand>
        <name>sn-glycerol 3-phosphate</name>
        <dbReference type="ChEBI" id="CHEBI:57597"/>
    </ligand>
</feature>
<name>A0A365U7D7_9RHOB</name>
<evidence type="ECO:0000256" key="7">
    <source>
        <dbReference type="HAMAP-Rule" id="MF_00394"/>
    </source>
</evidence>
<evidence type="ECO:0000256" key="6">
    <source>
        <dbReference type="ARBA" id="ARBA00023264"/>
    </source>
</evidence>
<comment type="pathway">
    <text evidence="7">Membrane lipid metabolism; glycerophospholipid metabolism.</text>
</comment>
<evidence type="ECO:0000256" key="8">
    <source>
        <dbReference type="PIRSR" id="PIRSR000114-1"/>
    </source>
</evidence>
<dbReference type="RefSeq" id="WP_113289617.1">
    <property type="nucleotide sequence ID" value="NZ_QNTQ01000010.1"/>
</dbReference>
<keyword evidence="7" id="KW-0521">NADP</keyword>
<organism evidence="15 16">
    <name type="scientific">Rhodosalinus halophilus</name>
    <dbReference type="NCBI Taxonomy" id="2259333"/>
    <lineage>
        <taxon>Bacteria</taxon>
        <taxon>Pseudomonadati</taxon>
        <taxon>Pseudomonadota</taxon>
        <taxon>Alphaproteobacteria</taxon>
        <taxon>Rhodobacterales</taxon>
        <taxon>Paracoccaceae</taxon>
        <taxon>Rhodosalinus</taxon>
    </lineage>
</organism>
<feature type="binding site" evidence="7">
    <location>
        <position position="248"/>
    </location>
    <ligand>
        <name>sn-glycerol 3-phosphate</name>
        <dbReference type="ChEBI" id="CHEBI:57597"/>
    </ligand>
</feature>
<feature type="binding site" evidence="7">
    <location>
        <position position="129"/>
    </location>
    <ligand>
        <name>sn-glycerol 3-phosphate</name>
        <dbReference type="ChEBI" id="CHEBI:57597"/>
    </ligand>
</feature>
<feature type="domain" description="Glycerol-3-phosphate dehydrogenase NAD-dependent C-terminal" evidence="14">
    <location>
        <begin position="173"/>
        <end position="308"/>
    </location>
</feature>
<feature type="active site" description="Proton acceptor" evidence="7 8">
    <location>
        <position position="184"/>
    </location>
</feature>
<dbReference type="InterPro" id="IPR036291">
    <property type="entry name" value="NAD(P)-bd_dom_sf"/>
</dbReference>
<feature type="binding site" evidence="10">
    <location>
        <begin position="7"/>
        <end position="12"/>
    </location>
    <ligand>
        <name>NAD(+)</name>
        <dbReference type="ChEBI" id="CHEBI:57540"/>
    </ligand>
</feature>
<feature type="binding site" evidence="7">
    <location>
        <position position="133"/>
    </location>
    <ligand>
        <name>NADPH</name>
        <dbReference type="ChEBI" id="CHEBI:57783"/>
    </ligand>
</feature>
<evidence type="ECO:0000256" key="5">
    <source>
        <dbReference type="ARBA" id="ARBA00023209"/>
    </source>
</evidence>
<dbReference type="EC" id="1.1.1.94" evidence="7"/>
<dbReference type="InterPro" id="IPR006109">
    <property type="entry name" value="G3P_DH_NAD-dep_C"/>
</dbReference>
<evidence type="ECO:0000313" key="16">
    <source>
        <dbReference type="Proteomes" id="UP000253370"/>
    </source>
</evidence>
<dbReference type="OrthoDB" id="9812273at2"/>
<dbReference type="EMBL" id="QNTQ01000010">
    <property type="protein sequence ID" value="RBI84578.1"/>
    <property type="molecule type" value="Genomic_DNA"/>
</dbReference>
<dbReference type="Proteomes" id="UP000253370">
    <property type="component" value="Unassembled WGS sequence"/>
</dbReference>
<dbReference type="Pfam" id="PF07479">
    <property type="entry name" value="NAD_Gly3P_dh_C"/>
    <property type="match status" value="1"/>
</dbReference>
<dbReference type="InterPro" id="IPR006168">
    <property type="entry name" value="G3P_DH_NAD-dep"/>
</dbReference>
<dbReference type="SUPFAM" id="SSF51735">
    <property type="entry name" value="NAD(P)-binding Rossmann-fold domains"/>
    <property type="match status" value="1"/>
</dbReference>
<reference evidence="15 16" key="1">
    <citation type="submission" date="2018-07" db="EMBL/GenBank/DDBJ databases">
        <title>Rhodosalinus sp. strain E84T genomic sequence and assembly.</title>
        <authorList>
            <person name="Liu Z.-W."/>
            <person name="Lu D.-C."/>
        </authorList>
    </citation>
    <scope>NUCLEOTIDE SEQUENCE [LARGE SCALE GENOMIC DNA]</scope>
    <source>
        <strain evidence="15 16">E84</strain>
    </source>
</reference>
<proteinExistence type="inferred from homology"/>
<feature type="binding site" evidence="9">
    <location>
        <begin position="248"/>
        <end position="249"/>
    </location>
    <ligand>
        <name>substrate</name>
    </ligand>
</feature>
<dbReference type="GO" id="GO:0005829">
    <property type="term" value="C:cytosol"/>
    <property type="evidence" value="ECO:0007669"/>
    <property type="project" value="TreeGrafter"/>
</dbReference>
<comment type="catalytic activity">
    <reaction evidence="7 12">
        <text>sn-glycerol 3-phosphate + NADP(+) = dihydroxyacetone phosphate + NADPH + H(+)</text>
        <dbReference type="Rhea" id="RHEA:11096"/>
        <dbReference type="ChEBI" id="CHEBI:15378"/>
        <dbReference type="ChEBI" id="CHEBI:57597"/>
        <dbReference type="ChEBI" id="CHEBI:57642"/>
        <dbReference type="ChEBI" id="CHEBI:57783"/>
        <dbReference type="ChEBI" id="CHEBI:58349"/>
        <dbReference type="EC" id="1.1.1.94"/>
    </reaction>
</comment>
<keyword evidence="2 7" id="KW-0444">Lipid biosynthesis</keyword>
<dbReference type="GO" id="GO:0046167">
    <property type="term" value="P:glycerol-3-phosphate biosynthetic process"/>
    <property type="evidence" value="ECO:0007669"/>
    <property type="project" value="UniProtKB-UniRule"/>
</dbReference>
<dbReference type="GO" id="GO:0006650">
    <property type="term" value="P:glycerophospholipid metabolic process"/>
    <property type="evidence" value="ECO:0007669"/>
    <property type="project" value="UniProtKB-UniRule"/>
</dbReference>
<dbReference type="PIRSF" id="PIRSF000114">
    <property type="entry name" value="Glycerol-3-P_dh"/>
    <property type="match status" value="1"/>
</dbReference>
<dbReference type="Gene3D" id="1.10.1040.10">
    <property type="entry name" value="N-(1-d-carboxylethyl)-l-norvaline Dehydrogenase, domain 2"/>
    <property type="match status" value="1"/>
</dbReference>
<sequence length="319" mass="32506">MSVGILGAGAFGTALGIVLARSGREVVLWAREGAEAMQGARENIRRLPGYGFPDGLRVTDQARDATAAETVLLAVPMQSLRELLEAEAAGLRATSPVACCKGVELGTTLGPAGVVTDVLPGVTPAILTGPSFARDIAAGLPTALTLACGDPALGRSLQARLATPTVRLYRSEDVTGAELGGALKNVIAIACGAAMGAGLGESARAALMTRGFAEMNRMALALGAEVTTLAGLSGFGDLALTCTSEGSRNYRFGLALGRGETWSSGDTVEGAPTARAVADRGRALGVEMPITSAVVALLDGRMKLGDAMDMLLARPLREE</sequence>
<feature type="binding site" evidence="7">
    <location>
        <position position="31"/>
    </location>
    <ligand>
        <name>NADPH</name>
        <dbReference type="ChEBI" id="CHEBI:57783"/>
    </ligand>
</feature>
<evidence type="ECO:0000256" key="1">
    <source>
        <dbReference type="ARBA" id="ARBA00011009"/>
    </source>
</evidence>
<dbReference type="GO" id="GO:0008654">
    <property type="term" value="P:phospholipid biosynthetic process"/>
    <property type="evidence" value="ECO:0007669"/>
    <property type="project" value="UniProtKB-KW"/>
</dbReference>
<feature type="binding site" evidence="7">
    <location>
        <position position="248"/>
    </location>
    <ligand>
        <name>NADPH</name>
        <dbReference type="ChEBI" id="CHEBI:57783"/>
    </ligand>
</feature>
<comment type="catalytic activity">
    <reaction evidence="7">
        <text>sn-glycerol 3-phosphate + NAD(+) = dihydroxyacetone phosphate + NADH + H(+)</text>
        <dbReference type="Rhea" id="RHEA:11092"/>
        <dbReference type="ChEBI" id="CHEBI:15378"/>
        <dbReference type="ChEBI" id="CHEBI:57540"/>
        <dbReference type="ChEBI" id="CHEBI:57597"/>
        <dbReference type="ChEBI" id="CHEBI:57642"/>
        <dbReference type="ChEBI" id="CHEBI:57945"/>
        <dbReference type="EC" id="1.1.1.94"/>
    </reaction>
</comment>
<comment type="function">
    <text evidence="7">Catalyzes the reduction of the glycolytic intermediate dihydroxyacetone phosphate (DHAP) to sn-glycerol 3-phosphate (G3P), the key precursor for phospholipid synthesis.</text>
</comment>
<dbReference type="PANTHER" id="PTHR11728:SF1">
    <property type="entry name" value="GLYCEROL-3-PHOSPHATE DEHYDROGENASE [NAD(+)] 2, CHLOROPLASTIC"/>
    <property type="match status" value="1"/>
</dbReference>
<dbReference type="PROSITE" id="PS00957">
    <property type="entry name" value="NAD_G3PDH"/>
    <property type="match status" value="1"/>
</dbReference>
<dbReference type="NCBIfam" id="NF000940">
    <property type="entry name" value="PRK00094.1-2"/>
    <property type="match status" value="1"/>
</dbReference>
<dbReference type="PRINTS" id="PR00077">
    <property type="entry name" value="GPDHDRGNASE"/>
</dbReference>
<dbReference type="Pfam" id="PF01210">
    <property type="entry name" value="NAD_Gly3P_dh_N"/>
    <property type="match status" value="1"/>
</dbReference>